<evidence type="ECO:0000256" key="1">
    <source>
        <dbReference type="SAM" id="SignalP"/>
    </source>
</evidence>
<feature type="signal peptide" evidence="1">
    <location>
        <begin position="1"/>
        <end position="18"/>
    </location>
</feature>
<dbReference type="AlphaFoldDB" id="W2VQB1"/>
<evidence type="ECO:0000313" key="2">
    <source>
        <dbReference type="EMBL" id="ETP00440.1"/>
    </source>
</evidence>
<gene>
    <name evidence="2" type="ORF">F441_22160</name>
</gene>
<protein>
    <submittedName>
        <fullName evidence="2">Uncharacterized protein</fullName>
    </submittedName>
</protein>
<reference evidence="2 3" key="1">
    <citation type="submission" date="2013-11" db="EMBL/GenBank/DDBJ databases">
        <title>The Genome Sequence of Phytophthora parasitica CJ01A1.</title>
        <authorList>
            <consortium name="The Broad Institute Genomics Platform"/>
            <person name="Russ C."/>
            <person name="Tyler B."/>
            <person name="Panabieres F."/>
            <person name="Shan W."/>
            <person name="Tripathy S."/>
            <person name="Grunwald N."/>
            <person name="Machado M."/>
            <person name="Johnson C.S."/>
            <person name="Walker B."/>
            <person name="Young S.K."/>
            <person name="Zeng Q."/>
            <person name="Gargeya S."/>
            <person name="Fitzgerald M."/>
            <person name="Haas B."/>
            <person name="Abouelleil A."/>
            <person name="Allen A.W."/>
            <person name="Alvarado L."/>
            <person name="Arachchi H.M."/>
            <person name="Berlin A.M."/>
            <person name="Chapman S.B."/>
            <person name="Gainer-Dewar J."/>
            <person name="Goldberg J."/>
            <person name="Griggs A."/>
            <person name="Gujja S."/>
            <person name="Hansen M."/>
            <person name="Howarth C."/>
            <person name="Imamovic A."/>
            <person name="Ireland A."/>
            <person name="Larimer J."/>
            <person name="McCowan C."/>
            <person name="Murphy C."/>
            <person name="Pearson M."/>
            <person name="Poon T.W."/>
            <person name="Priest M."/>
            <person name="Roberts A."/>
            <person name="Saif S."/>
            <person name="Shea T."/>
            <person name="Sisk P."/>
            <person name="Sykes S."/>
            <person name="Wortman J."/>
            <person name="Nusbaum C."/>
            <person name="Birren B."/>
        </authorList>
    </citation>
    <scope>NUCLEOTIDE SEQUENCE [LARGE SCALE GENOMIC DNA]</scope>
    <source>
        <strain evidence="2 3">CJ01A1</strain>
    </source>
</reference>
<dbReference type="EMBL" id="ANIX01004406">
    <property type="protein sequence ID" value="ETP00440.1"/>
    <property type="molecule type" value="Genomic_DNA"/>
</dbReference>
<dbReference type="Proteomes" id="UP000018958">
    <property type="component" value="Unassembled WGS sequence"/>
</dbReference>
<name>W2VQB1_PHYNI</name>
<organism evidence="2 3">
    <name type="scientific">Phytophthora nicotianae CJ01A1</name>
    <dbReference type="NCBI Taxonomy" id="1317063"/>
    <lineage>
        <taxon>Eukaryota</taxon>
        <taxon>Sar</taxon>
        <taxon>Stramenopiles</taxon>
        <taxon>Oomycota</taxon>
        <taxon>Peronosporomycetes</taxon>
        <taxon>Peronosporales</taxon>
        <taxon>Peronosporaceae</taxon>
        <taxon>Phytophthora</taxon>
    </lineage>
</organism>
<feature type="chain" id="PRO_5004828328" evidence="1">
    <location>
        <begin position="19"/>
        <end position="121"/>
    </location>
</feature>
<sequence length="121" mass="13473">MVPLMWWFFNFLLPLWFCADDHVPEISPNAFRGTLVPFGALMDAIKTLVALTCVNAQVGMEVAQLVSRLRSFKLPRKVAQLSGSSKYTMRQGRITTCLTQLSEALTKGQPALIIAPMFRVG</sequence>
<comment type="caution">
    <text evidence="2">The sequence shown here is derived from an EMBL/GenBank/DDBJ whole genome shotgun (WGS) entry which is preliminary data.</text>
</comment>
<keyword evidence="1" id="KW-0732">Signal</keyword>
<proteinExistence type="predicted"/>
<accession>W2VQB1</accession>
<evidence type="ECO:0000313" key="3">
    <source>
        <dbReference type="Proteomes" id="UP000018958"/>
    </source>
</evidence>